<evidence type="ECO:0000313" key="2">
    <source>
        <dbReference type="EMBL" id="KAF5344929.1"/>
    </source>
</evidence>
<dbReference type="PANTHER" id="PTHR10622:SF10">
    <property type="entry name" value="HET DOMAIN-CONTAINING PROTEIN"/>
    <property type="match status" value="1"/>
</dbReference>
<organism evidence="2 3">
    <name type="scientific">Tetrapyrgos nigripes</name>
    <dbReference type="NCBI Taxonomy" id="182062"/>
    <lineage>
        <taxon>Eukaryota</taxon>
        <taxon>Fungi</taxon>
        <taxon>Dikarya</taxon>
        <taxon>Basidiomycota</taxon>
        <taxon>Agaricomycotina</taxon>
        <taxon>Agaricomycetes</taxon>
        <taxon>Agaricomycetidae</taxon>
        <taxon>Agaricales</taxon>
        <taxon>Marasmiineae</taxon>
        <taxon>Marasmiaceae</taxon>
        <taxon>Tetrapyrgos</taxon>
    </lineage>
</organism>
<dbReference type="EMBL" id="JAACJM010000117">
    <property type="protein sequence ID" value="KAF5344929.1"/>
    <property type="molecule type" value="Genomic_DNA"/>
</dbReference>
<dbReference type="AlphaFoldDB" id="A0A8H5CNC5"/>
<dbReference type="OrthoDB" id="5122891at2759"/>
<dbReference type="InterPro" id="IPR010730">
    <property type="entry name" value="HET"/>
</dbReference>
<dbReference type="Pfam" id="PF06985">
    <property type="entry name" value="HET"/>
    <property type="match status" value="1"/>
</dbReference>
<gene>
    <name evidence="2" type="ORF">D9758_011601</name>
</gene>
<accession>A0A8H5CNC5</accession>
<evidence type="ECO:0000313" key="3">
    <source>
        <dbReference type="Proteomes" id="UP000559256"/>
    </source>
</evidence>
<proteinExistence type="predicted"/>
<keyword evidence="3" id="KW-1185">Reference proteome</keyword>
<protein>
    <recommendedName>
        <fullName evidence="1">Heterokaryon incompatibility domain-containing protein</fullName>
    </recommendedName>
</protein>
<reference evidence="2 3" key="1">
    <citation type="journal article" date="2020" name="ISME J.">
        <title>Uncovering the hidden diversity of litter-decomposition mechanisms in mushroom-forming fungi.</title>
        <authorList>
            <person name="Floudas D."/>
            <person name="Bentzer J."/>
            <person name="Ahren D."/>
            <person name="Johansson T."/>
            <person name="Persson P."/>
            <person name="Tunlid A."/>
        </authorList>
    </citation>
    <scope>NUCLEOTIDE SEQUENCE [LARGE SCALE GENOMIC DNA]</scope>
    <source>
        <strain evidence="2 3">CBS 291.85</strain>
    </source>
</reference>
<dbReference type="Proteomes" id="UP000559256">
    <property type="component" value="Unassembled WGS sequence"/>
</dbReference>
<feature type="domain" description="Heterokaryon incompatibility" evidence="1">
    <location>
        <begin position="44"/>
        <end position="129"/>
    </location>
</feature>
<sequence length="310" mass="35172">MRLLRISISPIEHSFGGPPGPDPASSSPSLTLELVELLGNIPPYAILSHTWGDEEVTFRDMEDMEKARKKQGFGKVMGAFQLAWSQGYEYIWIDSCCINKDSSAELSEALNSMFQYYENSEVCYVYLSDVPNALDSGDLMAGNSAFRRCKWFTRGWTLQELLAPSELVFYDQDWKEIGTKFSLHEAITIITGIPTEVLFGEHLNAFSIAKRMSWAALRQTTRPEDQAYSLMGIFGVNMPPIYGEGLANAFMRLQLEIIRSSNDRSIFAWTASSDDHDWDNRGLFARSPFEFRYSDDVAWAYTKMEIPPLP</sequence>
<evidence type="ECO:0000259" key="1">
    <source>
        <dbReference type="Pfam" id="PF06985"/>
    </source>
</evidence>
<name>A0A8H5CNC5_9AGAR</name>
<dbReference type="PANTHER" id="PTHR10622">
    <property type="entry name" value="HET DOMAIN-CONTAINING PROTEIN"/>
    <property type="match status" value="1"/>
</dbReference>
<comment type="caution">
    <text evidence="2">The sequence shown here is derived from an EMBL/GenBank/DDBJ whole genome shotgun (WGS) entry which is preliminary data.</text>
</comment>